<dbReference type="InterPro" id="IPR041467">
    <property type="entry name" value="Sco4008_C"/>
</dbReference>
<protein>
    <submittedName>
        <fullName evidence="4">DNA-binding transcriptional regulator, AcrR family</fullName>
    </submittedName>
</protein>
<dbReference type="InterPro" id="IPR036271">
    <property type="entry name" value="Tet_transcr_reg_TetR-rel_C_sf"/>
</dbReference>
<evidence type="ECO:0000313" key="4">
    <source>
        <dbReference type="EMBL" id="SDR25043.1"/>
    </source>
</evidence>
<evidence type="ECO:0000259" key="3">
    <source>
        <dbReference type="PROSITE" id="PS50977"/>
    </source>
</evidence>
<proteinExistence type="predicted"/>
<dbReference type="PROSITE" id="PS50977">
    <property type="entry name" value="HTH_TETR_2"/>
    <property type="match status" value="1"/>
</dbReference>
<dbReference type="Gene3D" id="1.10.357.10">
    <property type="entry name" value="Tetracycline Repressor, domain 2"/>
    <property type="match status" value="1"/>
</dbReference>
<dbReference type="OrthoDB" id="4726108at2"/>
<dbReference type="RefSeq" id="WP_068527494.1">
    <property type="nucleotide sequence ID" value="NZ_FNLF01000002.1"/>
</dbReference>
<sequence>MPPAAKQQRDAAATKARLLEAATVEFAEHGLAGARVDRIAAAAEANKQLIYAYFGNKRQLFDAVIEGRVAELLETVPFTPHDLPGYAVRLRSFNRRHPELMRLVLWHTLECPGALALTRFAAESNDGKVAALQKAQSEGVVTSVMPAPALLVQLLALIHGDLLTGGDELSSAAVDDEALAAAVERLVAP</sequence>
<name>A0A1H1HI04_9ACTN</name>
<evidence type="ECO:0000256" key="2">
    <source>
        <dbReference type="PROSITE-ProRule" id="PRU00335"/>
    </source>
</evidence>
<dbReference type="EMBL" id="FNLF01000002">
    <property type="protein sequence ID" value="SDR25043.1"/>
    <property type="molecule type" value="Genomic_DNA"/>
</dbReference>
<keyword evidence="5" id="KW-1185">Reference proteome</keyword>
<dbReference type="Pfam" id="PF17926">
    <property type="entry name" value="TetR_C_21"/>
    <property type="match status" value="1"/>
</dbReference>
<dbReference type="GO" id="GO:0006355">
    <property type="term" value="P:regulation of DNA-templated transcription"/>
    <property type="evidence" value="ECO:0007669"/>
    <property type="project" value="UniProtKB-ARBA"/>
</dbReference>
<dbReference type="InterPro" id="IPR009057">
    <property type="entry name" value="Homeodomain-like_sf"/>
</dbReference>
<dbReference type="SUPFAM" id="SSF46689">
    <property type="entry name" value="Homeodomain-like"/>
    <property type="match status" value="1"/>
</dbReference>
<dbReference type="Proteomes" id="UP000183053">
    <property type="component" value="Unassembled WGS sequence"/>
</dbReference>
<dbReference type="InterPro" id="IPR050109">
    <property type="entry name" value="HTH-type_TetR-like_transc_reg"/>
</dbReference>
<dbReference type="SUPFAM" id="SSF48498">
    <property type="entry name" value="Tetracyclin repressor-like, C-terminal domain"/>
    <property type="match status" value="1"/>
</dbReference>
<organism evidence="4 5">
    <name type="scientific">Tsukamurella pulmonis</name>
    <dbReference type="NCBI Taxonomy" id="47312"/>
    <lineage>
        <taxon>Bacteria</taxon>
        <taxon>Bacillati</taxon>
        <taxon>Actinomycetota</taxon>
        <taxon>Actinomycetes</taxon>
        <taxon>Mycobacteriales</taxon>
        <taxon>Tsukamurellaceae</taxon>
        <taxon>Tsukamurella</taxon>
    </lineage>
</organism>
<keyword evidence="1 2" id="KW-0238">DNA-binding</keyword>
<dbReference type="STRING" id="47312.SAMN04489765_4222"/>
<dbReference type="PRINTS" id="PR00455">
    <property type="entry name" value="HTHTETR"/>
</dbReference>
<dbReference type="GO" id="GO:0003677">
    <property type="term" value="F:DNA binding"/>
    <property type="evidence" value="ECO:0007669"/>
    <property type="project" value="UniProtKB-UniRule"/>
</dbReference>
<dbReference type="AlphaFoldDB" id="A0A1H1HI04"/>
<evidence type="ECO:0000256" key="1">
    <source>
        <dbReference type="ARBA" id="ARBA00023125"/>
    </source>
</evidence>
<reference evidence="5" key="1">
    <citation type="submission" date="2016-10" db="EMBL/GenBank/DDBJ databases">
        <authorList>
            <person name="Varghese N."/>
            <person name="Submissions S."/>
        </authorList>
    </citation>
    <scope>NUCLEOTIDE SEQUENCE [LARGE SCALE GENOMIC DNA]</scope>
    <source>
        <strain evidence="5">DSM 44142</strain>
    </source>
</reference>
<accession>A0A1H1HI04</accession>
<evidence type="ECO:0000313" key="5">
    <source>
        <dbReference type="Proteomes" id="UP000183053"/>
    </source>
</evidence>
<dbReference type="PANTHER" id="PTHR30328">
    <property type="entry name" value="TRANSCRIPTIONAL REPRESSOR"/>
    <property type="match status" value="1"/>
</dbReference>
<dbReference type="Pfam" id="PF00440">
    <property type="entry name" value="TetR_N"/>
    <property type="match status" value="1"/>
</dbReference>
<dbReference type="PANTHER" id="PTHR30328:SF54">
    <property type="entry name" value="HTH-TYPE TRANSCRIPTIONAL REPRESSOR SCO4008"/>
    <property type="match status" value="1"/>
</dbReference>
<dbReference type="InterPro" id="IPR001647">
    <property type="entry name" value="HTH_TetR"/>
</dbReference>
<feature type="domain" description="HTH tetR-type" evidence="3">
    <location>
        <begin position="12"/>
        <end position="72"/>
    </location>
</feature>
<feature type="DNA-binding region" description="H-T-H motif" evidence="2">
    <location>
        <begin position="35"/>
        <end position="54"/>
    </location>
</feature>
<gene>
    <name evidence="4" type="ORF">SAMN04489765_4222</name>
</gene>